<evidence type="ECO:0000313" key="2">
    <source>
        <dbReference type="EMBL" id="MBB5263176.1"/>
    </source>
</evidence>
<feature type="transmembrane region" description="Helical" evidence="1">
    <location>
        <begin position="21"/>
        <end position="44"/>
    </location>
</feature>
<comment type="caution">
    <text evidence="2">The sequence shown here is derived from an EMBL/GenBank/DDBJ whole genome shotgun (WGS) entry which is preliminary data.</text>
</comment>
<keyword evidence="1" id="KW-1133">Transmembrane helix</keyword>
<dbReference type="Proteomes" id="UP000543642">
    <property type="component" value="Unassembled WGS sequence"/>
</dbReference>
<keyword evidence="1" id="KW-0812">Transmembrane</keyword>
<proteinExistence type="predicted"/>
<reference evidence="2 3" key="1">
    <citation type="submission" date="2020-08" db="EMBL/GenBank/DDBJ databases">
        <title>Genomic Encyclopedia of Type Strains, Phase IV (KMG-IV): sequencing the most valuable type-strain genomes for metagenomic binning, comparative biology and taxonomic classification.</title>
        <authorList>
            <person name="Goeker M."/>
        </authorList>
    </citation>
    <scope>NUCLEOTIDE SEQUENCE [LARGE SCALE GENOMIC DNA]</scope>
    <source>
        <strain evidence="2 3">DSM 106146</strain>
    </source>
</reference>
<accession>A0A7W8H769</accession>
<keyword evidence="1" id="KW-0472">Membrane</keyword>
<evidence type="ECO:0000256" key="1">
    <source>
        <dbReference type="SAM" id="Phobius"/>
    </source>
</evidence>
<sequence>MEENMTLSGMESPECKVGKKFFGISFATFLLLFALVEIFCFYLPEQREIKRFEEDVKNDLQTAVGEIFTWTEELQDYMGSSDSFSQEDIQNYLFDGTGMFQGPWSIKGILYASDSNDSYGYWNLESDMEDSFILDYVTDYRQNANDGQRWIQLDGDDVQSMYINIAAALYVSDDIQFARTNMEPALCGVGSVHAVNGFKGFVAYVPLEGTDEALMAVIEEKALTNRPVFQSLTGKGYGYTLSKDASYFSVALATGPDFMAREKGDYEIELPGCIWNLNIYPLKGVFSLYRILLEVGISVLGAWVIACKMAKNIRPARN</sequence>
<organism evidence="2 3">
    <name type="scientific">Catenibacillus scindens</name>
    <dbReference type="NCBI Taxonomy" id="673271"/>
    <lineage>
        <taxon>Bacteria</taxon>
        <taxon>Bacillati</taxon>
        <taxon>Bacillota</taxon>
        <taxon>Clostridia</taxon>
        <taxon>Lachnospirales</taxon>
        <taxon>Lachnospiraceae</taxon>
        <taxon>Catenibacillus</taxon>
    </lineage>
</organism>
<protein>
    <submittedName>
        <fullName evidence="2">Uncharacterized protein</fullName>
    </submittedName>
</protein>
<dbReference type="EMBL" id="JACHFW010000001">
    <property type="protein sequence ID" value="MBB5263176.1"/>
    <property type="molecule type" value="Genomic_DNA"/>
</dbReference>
<dbReference type="RefSeq" id="WP_183770617.1">
    <property type="nucleotide sequence ID" value="NZ_JACHFW010000001.1"/>
</dbReference>
<keyword evidence="3" id="KW-1185">Reference proteome</keyword>
<evidence type="ECO:0000313" key="3">
    <source>
        <dbReference type="Proteomes" id="UP000543642"/>
    </source>
</evidence>
<name>A0A7W8H769_9FIRM</name>
<dbReference type="AlphaFoldDB" id="A0A7W8H769"/>
<feature type="transmembrane region" description="Helical" evidence="1">
    <location>
        <begin position="288"/>
        <end position="307"/>
    </location>
</feature>
<gene>
    <name evidence="2" type="ORF">HNP82_000270</name>
</gene>